<dbReference type="CDD" id="cd07717">
    <property type="entry name" value="RNaseZ_ZiPD-like_MBL-fold"/>
    <property type="match status" value="1"/>
</dbReference>
<keyword evidence="5" id="KW-0479">Metal-binding</keyword>
<dbReference type="InterPro" id="IPR036866">
    <property type="entry name" value="RibonucZ/Hydroxyglut_hydro"/>
</dbReference>
<dbReference type="InterPro" id="IPR013471">
    <property type="entry name" value="RNase_Z/BN"/>
</dbReference>
<dbReference type="GO" id="GO:0005634">
    <property type="term" value="C:nucleus"/>
    <property type="evidence" value="ECO:0007669"/>
    <property type="project" value="TreeGrafter"/>
</dbReference>
<feature type="compositionally biased region" description="Low complexity" evidence="9">
    <location>
        <begin position="34"/>
        <end position="43"/>
    </location>
</feature>
<proteinExistence type="inferred from homology"/>
<reference evidence="10" key="1">
    <citation type="submission" date="2021-01" db="EMBL/GenBank/DDBJ databases">
        <authorList>
            <person name="Corre E."/>
            <person name="Pelletier E."/>
            <person name="Niang G."/>
            <person name="Scheremetjew M."/>
            <person name="Finn R."/>
            <person name="Kale V."/>
            <person name="Holt S."/>
            <person name="Cochrane G."/>
            <person name="Meng A."/>
            <person name="Brown T."/>
            <person name="Cohen L."/>
        </authorList>
    </citation>
    <scope>NUCLEOTIDE SEQUENCE</scope>
    <source>
        <strain evidence="10">RCC927</strain>
    </source>
</reference>
<accession>A0A7S3BCU7</accession>
<feature type="region of interest" description="Disordered" evidence="9">
    <location>
        <begin position="1"/>
        <end position="56"/>
    </location>
</feature>
<evidence type="ECO:0000256" key="2">
    <source>
        <dbReference type="ARBA" id="ARBA00011738"/>
    </source>
</evidence>
<sequence>MGESGSEPAAAAAEGAAGEVSRPSEKDGQLPSQVGARTETGTVETGGGGQAAAQAAGADAATGEVAGGWQRASAAVEERYRERSGQVQQVGRYEHLEIPTGMELCFLGTSGGAPTLRRSVSCYALNMPTKSWMVDCGEGSQLRLMQSSSVKLNKIDRIFVTHLHGDHIFGLPGLICGLSAIQCQEQQSKRTPLRLYGPKGLATFVRAAMATSYTRLSMPVIVTELVDEAQAQGLSNEGRSGNKDGTIVVRELVGRISSEAAARMPQRRPQRADQAWRTPFEHGLEWDVCEDAEMGISVKAAPLKHAVPCIGYAFVEESRRGRFNPDAAKAMGLPPGPLFKQLTRGESVEFEGRTIRPEDVLSRPRKGRKVVVLGDTYDPRGISHIAEGCDLLVHEATFADAVSSDGGQVDYNEARQAVKDATRKGHSTAGMAGRFAAEIKAQHLVLTHFSARFGAPPEQLAAPVSEAGADDRVGEGDSPAILDERHVGLLRAQAQRAFGQGRIWCANDWDRFMLSRHEGGE</sequence>
<dbReference type="PANTHER" id="PTHR46018:SF2">
    <property type="entry name" value="ZINC PHOSPHODIESTERASE ELAC PROTEIN 1"/>
    <property type="match status" value="1"/>
</dbReference>
<dbReference type="HAMAP" id="MF_01818">
    <property type="entry name" value="RNase_Z_BN"/>
    <property type="match status" value="1"/>
</dbReference>
<protein>
    <submittedName>
        <fullName evidence="10">Uncharacterized protein</fullName>
    </submittedName>
</protein>
<organism evidence="10">
    <name type="scientific">Prasinoderma singulare</name>
    <dbReference type="NCBI Taxonomy" id="676789"/>
    <lineage>
        <taxon>Eukaryota</taxon>
        <taxon>Viridiplantae</taxon>
        <taxon>Prasinodermophyta</taxon>
        <taxon>Prasinodermophyceae</taxon>
        <taxon>Prasinodermales</taxon>
        <taxon>Prasinodermaceae</taxon>
        <taxon>Prasinoderma</taxon>
    </lineage>
</organism>
<evidence type="ECO:0000256" key="7">
    <source>
        <dbReference type="ARBA" id="ARBA00022801"/>
    </source>
</evidence>
<dbReference type="AlphaFoldDB" id="A0A7S3BCU7"/>
<dbReference type="Pfam" id="PF23023">
    <property type="entry name" value="Anti-Pycsar_Apyc1"/>
    <property type="match status" value="1"/>
</dbReference>
<dbReference type="EMBL" id="HBHY01005354">
    <property type="protein sequence ID" value="CAE0131451.1"/>
    <property type="molecule type" value="Transcribed_RNA"/>
</dbReference>
<keyword evidence="4" id="KW-0540">Nuclease</keyword>
<evidence type="ECO:0000256" key="3">
    <source>
        <dbReference type="ARBA" id="ARBA00022694"/>
    </source>
</evidence>
<dbReference type="GO" id="GO:0046872">
    <property type="term" value="F:metal ion binding"/>
    <property type="evidence" value="ECO:0007669"/>
    <property type="project" value="UniProtKB-KW"/>
</dbReference>
<keyword evidence="6" id="KW-0255">Endonuclease</keyword>
<gene>
    <name evidence="10" type="ORF">PSIN1315_LOCUS3469</name>
</gene>
<evidence type="ECO:0000256" key="8">
    <source>
        <dbReference type="ARBA" id="ARBA00022833"/>
    </source>
</evidence>
<keyword evidence="3" id="KW-0819">tRNA processing</keyword>
<evidence type="ECO:0000256" key="9">
    <source>
        <dbReference type="SAM" id="MobiDB-lite"/>
    </source>
</evidence>
<dbReference type="PANTHER" id="PTHR46018">
    <property type="entry name" value="ZINC PHOSPHODIESTERASE ELAC PROTEIN 1"/>
    <property type="match status" value="1"/>
</dbReference>
<comment type="cofactor">
    <cofactor evidence="1">
        <name>Zn(2+)</name>
        <dbReference type="ChEBI" id="CHEBI:29105"/>
    </cofactor>
</comment>
<evidence type="ECO:0000256" key="4">
    <source>
        <dbReference type="ARBA" id="ARBA00022722"/>
    </source>
</evidence>
<dbReference type="GO" id="GO:0042781">
    <property type="term" value="F:3'-tRNA processing endoribonuclease activity"/>
    <property type="evidence" value="ECO:0007669"/>
    <property type="project" value="TreeGrafter"/>
</dbReference>
<keyword evidence="7" id="KW-0378">Hydrolase</keyword>
<evidence type="ECO:0000256" key="6">
    <source>
        <dbReference type="ARBA" id="ARBA00022759"/>
    </source>
</evidence>
<evidence type="ECO:0000256" key="5">
    <source>
        <dbReference type="ARBA" id="ARBA00022723"/>
    </source>
</evidence>
<comment type="subunit">
    <text evidence="2">Homodimer.</text>
</comment>
<name>A0A7S3BCU7_9VIRI</name>
<feature type="compositionally biased region" description="Low complexity" evidence="9">
    <location>
        <begin position="1"/>
        <end position="19"/>
    </location>
</feature>
<dbReference type="SUPFAM" id="SSF56281">
    <property type="entry name" value="Metallo-hydrolase/oxidoreductase"/>
    <property type="match status" value="1"/>
</dbReference>
<dbReference type="Gene3D" id="3.60.15.10">
    <property type="entry name" value="Ribonuclease Z/Hydroxyacylglutathione hydrolase-like"/>
    <property type="match status" value="1"/>
</dbReference>
<evidence type="ECO:0000313" key="10">
    <source>
        <dbReference type="EMBL" id="CAE0131451.1"/>
    </source>
</evidence>
<evidence type="ECO:0000256" key="1">
    <source>
        <dbReference type="ARBA" id="ARBA00001947"/>
    </source>
</evidence>
<keyword evidence="8" id="KW-0862">Zinc</keyword>